<evidence type="ECO:0000313" key="2">
    <source>
        <dbReference type="Proteomes" id="UP000823611"/>
    </source>
</evidence>
<reference evidence="1" key="2">
    <citation type="journal article" date="2021" name="PeerJ">
        <title>Extensive microbial diversity within the chicken gut microbiome revealed by metagenomics and culture.</title>
        <authorList>
            <person name="Gilroy R."/>
            <person name="Ravi A."/>
            <person name="Getino M."/>
            <person name="Pursley I."/>
            <person name="Horton D.L."/>
            <person name="Alikhan N.F."/>
            <person name="Baker D."/>
            <person name="Gharbi K."/>
            <person name="Hall N."/>
            <person name="Watson M."/>
            <person name="Adriaenssens E.M."/>
            <person name="Foster-Nyarko E."/>
            <person name="Jarju S."/>
            <person name="Secka A."/>
            <person name="Antonio M."/>
            <person name="Oren A."/>
            <person name="Chaudhuri R.R."/>
            <person name="La Ragione R."/>
            <person name="Hildebrand F."/>
            <person name="Pallen M.J."/>
        </authorList>
    </citation>
    <scope>NUCLEOTIDE SEQUENCE</scope>
    <source>
        <strain evidence="1">F6-4510</strain>
    </source>
</reference>
<accession>A0A9D9DVS4</accession>
<dbReference type="AlphaFoldDB" id="A0A9D9DVS4"/>
<gene>
    <name evidence="1" type="ORF">IAC55_06025</name>
</gene>
<protein>
    <submittedName>
        <fullName evidence="1">Uncharacterized protein</fullName>
    </submittedName>
</protein>
<dbReference type="Proteomes" id="UP000823611">
    <property type="component" value="Unassembled WGS sequence"/>
</dbReference>
<organism evidence="1 2">
    <name type="scientific">Candidatus Fimicola merdigallinarum</name>
    <dbReference type="NCBI Taxonomy" id="2840819"/>
    <lineage>
        <taxon>Bacteria</taxon>
        <taxon>Bacillati</taxon>
        <taxon>Bacillota</taxon>
        <taxon>Clostridia</taxon>
        <taxon>Lachnospirales</taxon>
        <taxon>Lachnospiraceae</taxon>
        <taxon>Lachnospiraceae incertae sedis</taxon>
        <taxon>Candidatus Fimicola</taxon>
    </lineage>
</organism>
<sequence>MMIKFTEEQKAKGINVFEIEEDELLFEGEYIEGEGKSYVITGIATIEGERYHEFQIEFELLEEPKSESAEDIMGAEWDWYDYIC</sequence>
<reference evidence="1" key="1">
    <citation type="submission" date="2020-10" db="EMBL/GenBank/DDBJ databases">
        <authorList>
            <person name="Gilroy R."/>
        </authorList>
    </citation>
    <scope>NUCLEOTIDE SEQUENCE</scope>
    <source>
        <strain evidence="1">F6-4510</strain>
    </source>
</reference>
<name>A0A9D9DVS4_9FIRM</name>
<dbReference type="EMBL" id="JADIMX010000114">
    <property type="protein sequence ID" value="MBO8434859.1"/>
    <property type="molecule type" value="Genomic_DNA"/>
</dbReference>
<proteinExistence type="predicted"/>
<comment type="caution">
    <text evidence="1">The sequence shown here is derived from an EMBL/GenBank/DDBJ whole genome shotgun (WGS) entry which is preliminary data.</text>
</comment>
<evidence type="ECO:0000313" key="1">
    <source>
        <dbReference type="EMBL" id="MBO8434859.1"/>
    </source>
</evidence>